<dbReference type="RefSeq" id="WP_168773277.1">
    <property type="nucleotide sequence ID" value="NZ_JAABNR010000002.1"/>
</dbReference>
<dbReference type="EMBL" id="JAABNR010000002">
    <property type="protein sequence ID" value="NBZ86465.1"/>
    <property type="molecule type" value="Genomic_DNA"/>
</dbReference>
<dbReference type="Pfam" id="PF07715">
    <property type="entry name" value="Plug"/>
    <property type="match status" value="1"/>
</dbReference>
<comment type="similarity">
    <text evidence="2 9 10">Belongs to the TonB-dependent receptor family.</text>
</comment>
<evidence type="ECO:0000256" key="4">
    <source>
        <dbReference type="ARBA" id="ARBA00022452"/>
    </source>
</evidence>
<feature type="signal peptide" evidence="11">
    <location>
        <begin position="1"/>
        <end position="21"/>
    </location>
</feature>
<feature type="domain" description="TonB-dependent receptor-like beta-barrel" evidence="12">
    <location>
        <begin position="247"/>
        <end position="658"/>
    </location>
</feature>
<evidence type="ECO:0000256" key="9">
    <source>
        <dbReference type="PROSITE-ProRule" id="PRU01360"/>
    </source>
</evidence>
<dbReference type="AlphaFoldDB" id="A0AAE5BRE7"/>
<dbReference type="InterPro" id="IPR037066">
    <property type="entry name" value="Plug_dom_sf"/>
</dbReference>
<gene>
    <name evidence="14" type="ORF">GV832_02635</name>
</gene>
<keyword evidence="6 10" id="KW-0798">TonB box</keyword>
<keyword evidence="4 9" id="KW-1134">Transmembrane beta strand</keyword>
<dbReference type="InterPro" id="IPR000531">
    <property type="entry name" value="Beta-barrel_TonB"/>
</dbReference>
<dbReference type="Proteomes" id="UP001193501">
    <property type="component" value="Unassembled WGS sequence"/>
</dbReference>
<dbReference type="InterPro" id="IPR039426">
    <property type="entry name" value="TonB-dep_rcpt-like"/>
</dbReference>
<dbReference type="CDD" id="cd01347">
    <property type="entry name" value="ligand_gated_channel"/>
    <property type="match status" value="1"/>
</dbReference>
<dbReference type="GO" id="GO:0009279">
    <property type="term" value="C:cell outer membrane"/>
    <property type="evidence" value="ECO:0007669"/>
    <property type="project" value="UniProtKB-SubCell"/>
</dbReference>
<evidence type="ECO:0000256" key="6">
    <source>
        <dbReference type="ARBA" id="ARBA00023077"/>
    </source>
</evidence>
<evidence type="ECO:0000259" key="13">
    <source>
        <dbReference type="Pfam" id="PF07715"/>
    </source>
</evidence>
<name>A0AAE5BRE7_9RHOB</name>
<keyword evidence="3 9" id="KW-0813">Transport</keyword>
<dbReference type="PANTHER" id="PTHR30069">
    <property type="entry name" value="TONB-DEPENDENT OUTER MEMBRANE RECEPTOR"/>
    <property type="match status" value="1"/>
</dbReference>
<keyword evidence="14" id="KW-0675">Receptor</keyword>
<dbReference type="GO" id="GO:0044718">
    <property type="term" value="P:siderophore transmembrane transport"/>
    <property type="evidence" value="ECO:0007669"/>
    <property type="project" value="TreeGrafter"/>
</dbReference>
<organism evidence="14 15">
    <name type="scientific">Stagnihabitans tardus</name>
    <dbReference type="NCBI Taxonomy" id="2699202"/>
    <lineage>
        <taxon>Bacteria</taxon>
        <taxon>Pseudomonadati</taxon>
        <taxon>Pseudomonadota</taxon>
        <taxon>Alphaproteobacteria</taxon>
        <taxon>Rhodobacterales</taxon>
        <taxon>Paracoccaceae</taxon>
        <taxon>Stagnihabitans</taxon>
    </lineage>
</organism>
<evidence type="ECO:0000256" key="1">
    <source>
        <dbReference type="ARBA" id="ARBA00004571"/>
    </source>
</evidence>
<dbReference type="Pfam" id="PF00593">
    <property type="entry name" value="TonB_dep_Rec_b-barrel"/>
    <property type="match status" value="1"/>
</dbReference>
<keyword evidence="11" id="KW-0732">Signal</keyword>
<dbReference type="InterPro" id="IPR036942">
    <property type="entry name" value="Beta-barrel_TonB_sf"/>
</dbReference>
<evidence type="ECO:0000256" key="10">
    <source>
        <dbReference type="RuleBase" id="RU003357"/>
    </source>
</evidence>
<protein>
    <submittedName>
        <fullName evidence="14">TonB-dependent receptor</fullName>
    </submittedName>
</protein>
<dbReference type="NCBIfam" id="TIGR01785">
    <property type="entry name" value="TonB-hemin"/>
    <property type="match status" value="1"/>
</dbReference>
<feature type="chain" id="PRO_5042007154" evidence="11">
    <location>
        <begin position="22"/>
        <end position="687"/>
    </location>
</feature>
<keyword evidence="8 9" id="KW-0998">Cell outer membrane</keyword>
<dbReference type="Gene3D" id="2.170.130.10">
    <property type="entry name" value="TonB-dependent receptor, plug domain"/>
    <property type="match status" value="1"/>
</dbReference>
<dbReference type="SUPFAM" id="SSF56935">
    <property type="entry name" value="Porins"/>
    <property type="match status" value="1"/>
</dbReference>
<evidence type="ECO:0000313" key="14">
    <source>
        <dbReference type="EMBL" id="NBZ86465.1"/>
    </source>
</evidence>
<keyword evidence="7 9" id="KW-0472">Membrane</keyword>
<comment type="caution">
    <text evidence="14">The sequence shown here is derived from an EMBL/GenBank/DDBJ whole genome shotgun (WGS) entry which is preliminary data.</text>
</comment>
<feature type="domain" description="TonB-dependent receptor plug" evidence="13">
    <location>
        <begin position="44"/>
        <end position="156"/>
    </location>
</feature>
<evidence type="ECO:0000259" key="12">
    <source>
        <dbReference type="Pfam" id="PF00593"/>
    </source>
</evidence>
<dbReference type="Gene3D" id="2.40.170.20">
    <property type="entry name" value="TonB-dependent receptor, beta-barrel domain"/>
    <property type="match status" value="1"/>
</dbReference>
<evidence type="ECO:0000256" key="5">
    <source>
        <dbReference type="ARBA" id="ARBA00022692"/>
    </source>
</evidence>
<reference evidence="14" key="1">
    <citation type="submission" date="2020-01" db="EMBL/GenBank/DDBJ databases">
        <authorList>
            <person name="Chen W.-M."/>
        </authorList>
    </citation>
    <scope>NUCLEOTIDE SEQUENCE</scope>
    <source>
        <strain evidence="14">CYK-10</strain>
    </source>
</reference>
<sequence>MKRLPLTASVAFLALCTPLQAQETGAFQLLGRLIFGAGATKLALDTPQSVTALEAGDFDRSQPETLSDLFRAVPGVTVTGASARALGQSFNIRGVGNAEQASAEERIKVSVDGAPKFFEQYRMGSFFGDLDLYKRVEVLRGPAASTLNGSGAIGGAVNFTTKDAADFLAEGDGRAVRPSLSYGSNGDSLRKGVIFAQRAGNMEFLGAVNQSSGGVVVDGNGTAIAGTAHESWSALAKAKLTLAEGQTLTFAYSQTDTDLKGALVAQTGGAAASGFGTADIAARDTTATLTWANSVPENDLLDLTVTLSRTETEVTKDNFSMGAMCGAGSLQVLCDGQFSYATTALKAENRIALAAGSVILGAQLSSQERTATSSLGAMGFHPEGTDDKLGLYAQGEFTLADRLTLIPGVRLDLGQRSPSAASIAQGATEADTSAGSAKVQALYEVSDSLGLFGTWAQTERMPTLDELYSYGTSRAGAVQVPSLDLQNESAETFELGLTWQGQDLISEGDSLQVKATAFHNDLDNLIAANSTGATGSTAFVNISHARTWGAEIEAAYDAERWFANLAYAHVKSRNLTTGTSYGTTLADTPAENLALTLGAKLPAQGLTLGWRVNGHADITTASATTSGPGYATHDLFVTWTAEEGPLEGIDVSLTVENVFDRAWRDNLALDSGEGLNAKLTIGKTFTW</sequence>
<dbReference type="InterPro" id="IPR011276">
    <property type="entry name" value="TonB_haem/Hb_rcpt"/>
</dbReference>
<proteinExistence type="inferred from homology"/>
<dbReference type="GO" id="GO:0015344">
    <property type="term" value="F:siderophore uptake transmembrane transporter activity"/>
    <property type="evidence" value="ECO:0007669"/>
    <property type="project" value="TreeGrafter"/>
</dbReference>
<evidence type="ECO:0000256" key="3">
    <source>
        <dbReference type="ARBA" id="ARBA00022448"/>
    </source>
</evidence>
<evidence type="ECO:0000313" key="15">
    <source>
        <dbReference type="Proteomes" id="UP001193501"/>
    </source>
</evidence>
<evidence type="ECO:0000256" key="7">
    <source>
        <dbReference type="ARBA" id="ARBA00023136"/>
    </source>
</evidence>
<dbReference type="GO" id="GO:0015232">
    <property type="term" value="F:heme transmembrane transporter activity"/>
    <property type="evidence" value="ECO:0007669"/>
    <property type="project" value="InterPro"/>
</dbReference>
<keyword evidence="5 9" id="KW-0812">Transmembrane</keyword>
<comment type="subcellular location">
    <subcellularLocation>
        <location evidence="1 9">Cell outer membrane</location>
        <topology evidence="1 9">Multi-pass membrane protein</topology>
    </subcellularLocation>
</comment>
<dbReference type="PROSITE" id="PS52016">
    <property type="entry name" value="TONB_DEPENDENT_REC_3"/>
    <property type="match status" value="1"/>
</dbReference>
<dbReference type="InterPro" id="IPR012910">
    <property type="entry name" value="Plug_dom"/>
</dbReference>
<dbReference type="PANTHER" id="PTHR30069:SF41">
    <property type="entry name" value="HEME_HEMOPEXIN UTILIZATION PROTEIN C"/>
    <property type="match status" value="1"/>
</dbReference>
<accession>A0AAE5BRE7</accession>
<evidence type="ECO:0000256" key="11">
    <source>
        <dbReference type="SAM" id="SignalP"/>
    </source>
</evidence>
<evidence type="ECO:0000256" key="2">
    <source>
        <dbReference type="ARBA" id="ARBA00009810"/>
    </source>
</evidence>
<evidence type="ECO:0000256" key="8">
    <source>
        <dbReference type="ARBA" id="ARBA00023237"/>
    </source>
</evidence>
<keyword evidence="15" id="KW-1185">Reference proteome</keyword>